<evidence type="ECO:0000313" key="11">
    <source>
        <dbReference type="EMBL" id="KAH0534624.1"/>
    </source>
</evidence>
<dbReference type="FunFam" id="3.40.50.300:FF:000163">
    <property type="entry name" value="Multidrug resistance-associated protein member 4"/>
    <property type="match status" value="1"/>
</dbReference>
<dbReference type="PANTHER" id="PTHR24223:SF415">
    <property type="entry name" value="FI20190P1"/>
    <property type="match status" value="1"/>
</dbReference>
<evidence type="ECO:0000256" key="5">
    <source>
        <dbReference type="ARBA" id="ARBA00022840"/>
    </source>
</evidence>
<evidence type="ECO:0000256" key="7">
    <source>
        <dbReference type="ARBA" id="ARBA00023136"/>
    </source>
</evidence>
<keyword evidence="6 8" id="KW-1133">Transmembrane helix</keyword>
<name>A0AAV7HU21_COTGL</name>
<dbReference type="InterPro" id="IPR036640">
    <property type="entry name" value="ABC1_TM_sf"/>
</dbReference>
<dbReference type="InterPro" id="IPR044746">
    <property type="entry name" value="ABCC_6TM_D1"/>
</dbReference>
<feature type="domain" description="ABC transporter" evidence="9">
    <location>
        <begin position="1115"/>
        <end position="1344"/>
    </location>
</feature>
<dbReference type="Pfam" id="PF00005">
    <property type="entry name" value="ABC_tran"/>
    <property type="match status" value="2"/>
</dbReference>
<feature type="domain" description="ABC transporter" evidence="9">
    <location>
        <begin position="440"/>
        <end position="685"/>
    </location>
</feature>
<dbReference type="InterPro" id="IPR050173">
    <property type="entry name" value="ABC_transporter_C-like"/>
</dbReference>
<feature type="domain" description="ABC transmembrane type-1" evidence="10">
    <location>
        <begin position="838"/>
        <end position="1083"/>
    </location>
</feature>
<dbReference type="GO" id="GO:0140359">
    <property type="term" value="F:ABC-type transporter activity"/>
    <property type="evidence" value="ECO:0007669"/>
    <property type="project" value="InterPro"/>
</dbReference>
<keyword evidence="3 8" id="KW-0812">Transmembrane</keyword>
<dbReference type="PROSITE" id="PS50893">
    <property type="entry name" value="ABC_TRANSPORTER_2"/>
    <property type="match status" value="2"/>
</dbReference>
<dbReference type="Gene3D" id="3.40.50.300">
    <property type="entry name" value="P-loop containing nucleotide triphosphate hydrolases"/>
    <property type="match status" value="2"/>
</dbReference>
<dbReference type="SMART" id="SM00382">
    <property type="entry name" value="AAA"/>
    <property type="match status" value="2"/>
</dbReference>
<dbReference type="SUPFAM" id="SSF90123">
    <property type="entry name" value="ABC transporter transmembrane region"/>
    <property type="match status" value="2"/>
</dbReference>
<dbReference type="InterPro" id="IPR027417">
    <property type="entry name" value="P-loop_NTPase"/>
</dbReference>
<dbReference type="EMBL" id="JAHXZJ010002982">
    <property type="protein sequence ID" value="KAH0534624.1"/>
    <property type="molecule type" value="Genomic_DNA"/>
</dbReference>
<feature type="transmembrane region" description="Helical" evidence="8">
    <location>
        <begin position="148"/>
        <end position="170"/>
    </location>
</feature>
<dbReference type="CDD" id="cd18579">
    <property type="entry name" value="ABC_6TM_ABCC_D1"/>
    <property type="match status" value="1"/>
</dbReference>
<dbReference type="SUPFAM" id="SSF52540">
    <property type="entry name" value="P-loop containing nucleoside triphosphate hydrolases"/>
    <property type="match status" value="2"/>
</dbReference>
<dbReference type="PROSITE" id="PS00211">
    <property type="entry name" value="ABC_TRANSPORTER_1"/>
    <property type="match status" value="2"/>
</dbReference>
<protein>
    <submittedName>
        <fullName evidence="11">Uncharacterized protein</fullName>
    </submittedName>
</protein>
<dbReference type="PROSITE" id="PS50929">
    <property type="entry name" value="ABC_TM1F"/>
    <property type="match status" value="2"/>
</dbReference>
<keyword evidence="4" id="KW-0547">Nucleotide-binding</keyword>
<keyword evidence="5" id="KW-0067">ATP-binding</keyword>
<keyword evidence="7 8" id="KW-0472">Membrane</keyword>
<comment type="subcellular location">
    <subcellularLocation>
        <location evidence="1">Membrane</location>
        <topology evidence="1">Multi-pass membrane protein</topology>
    </subcellularLocation>
</comment>
<proteinExistence type="predicted"/>
<feature type="transmembrane region" description="Helical" evidence="8">
    <location>
        <begin position="906"/>
        <end position="928"/>
    </location>
</feature>
<feature type="transmembrane region" description="Helical" evidence="8">
    <location>
        <begin position="934"/>
        <end position="953"/>
    </location>
</feature>
<dbReference type="GO" id="GO:0016887">
    <property type="term" value="F:ATP hydrolysis activity"/>
    <property type="evidence" value="ECO:0007669"/>
    <property type="project" value="InterPro"/>
</dbReference>
<dbReference type="GO" id="GO:0005524">
    <property type="term" value="F:ATP binding"/>
    <property type="evidence" value="ECO:0007669"/>
    <property type="project" value="UniProtKB-KW"/>
</dbReference>
<dbReference type="Proteomes" id="UP000826195">
    <property type="component" value="Unassembled WGS sequence"/>
</dbReference>
<sequence>MTRKVEMKLEKNPVENANPISRLFFWWTVNLFKKGNQDGLTMEDMYAPLAHDESKGLTNELEKAWNDELKKSMCNKPKNIHDGNQIKPPEPSLIKAIFRTFWLKNLYIGLLLLFQTVILRSVQPIFQAQVISFFDSGDKNLTTRNETLGYASALIATTLGVTFIMHHTNVDSQQIGMRIRIACCSLIYRKSLRLSKSALDTTAGGQIINLLSNDVNRFDLLPMYFNYLWIMPIQIVVVGYIMWQSIGIYTLIGFGSLFLLTIPIQAYASILSGKLRASIAGLTDRRVQLMSELVAGIQVIKMYAWEKPFNKIVSQTRLAEIKKIHSSSNVRGLYTSLMVFTERTTLYVTLIAFVLMGNPMKADITFQLSSYFNILQMVVAIYFPQALILFSEAIISIKRIEEFLLLDEISKSQDSNKIIKLASLTNPTKSSAKITSAVRIELDKVSANWIIGQLPPILCDVTLKVKPGELCTLVGPVGSGKSSLLNLLLQELPVSAGTVGLFQFENEKPIGFKSKHRFIQDNPEMTISYASQDPWLFSGTIRENILFGLEYDHTRYREVTRVCSLLKDFQQFPNGDLTSVGERGASLSGGQRARVNLARAIYKQADLYLLDDPLSAVDARVARILFNECISKYLHGKTRILVTHQLNYLKQADTIAMIDRGCIKHQGTFDTLMKINPEFNNLLNNMKTNDTESLQDANENHSPKKLSEEVNFFSRFDKSRTSRISIRSQDSYQFLPYQEFTTAECNTQVDSETMESGRMSNKVYYRYFREGGTTSGADYWLSYWTNLETIRNKCGSSAKNNCLVSEFEYKLMVNNTFFQSLSLLDSDGFLSTIYAVHIYTACIVGCIVLVILRSFFFMHVCMNAGRKLHNHMFSNVLQATMNFFHTNPSGRILNRFSKDVGAMDELLPRAMLEAIQIFLVMTGILVIITSVNPWMGIPIVIMGTIFYLIRIYYLNTAQDIKRLEGIAKSPVFSHVSTTLDGLMTIRSRGKDVERMLCNEFDHYQDIHTGAWYLTITTGSAFGLILDLISCVFVTCVCYSLILMDPENTFGGSVGLAISQSLILTGMLQYGVKQTAEVQSQMTSVERIIQYTDLPKEGPMESTHPPPSDWPSKGDVKWQNVSMSYKAEDPPVLKNIDLVIESGWKVGVVGRTGAGKSSLISALFRLADDGLQGKIIIDDLDTKSIGLQDLRAHISIIPQEPILFSETLRYNLDPFGKYSDNDIWEALREVELNDLTLDQWVTESGSNFSVGQRQLICLARALLRNNKILVLDEATANIDSQTDAMIQRTIRTKFANCTVITIAHRLNTIIDSDRVLVMDNGNAAEFGSPYELLIENSKSMFAEMVDQTGSIMAEKLREEVIKYHNERESFETFDDDENQQMYDIDSSTIIDSIKL</sequence>
<feature type="transmembrane region" description="Helical" evidence="8">
    <location>
        <begin position="106"/>
        <end position="128"/>
    </location>
</feature>
<dbReference type="InterPro" id="IPR003439">
    <property type="entry name" value="ABC_transporter-like_ATP-bd"/>
</dbReference>
<feature type="transmembrane region" description="Helical" evidence="8">
    <location>
        <begin position="248"/>
        <end position="268"/>
    </location>
</feature>
<evidence type="ECO:0000256" key="4">
    <source>
        <dbReference type="ARBA" id="ARBA00022741"/>
    </source>
</evidence>
<feature type="transmembrane region" description="Helical" evidence="8">
    <location>
        <begin position="224"/>
        <end position="242"/>
    </location>
</feature>
<feature type="domain" description="ABC transmembrane type-1" evidence="10">
    <location>
        <begin position="108"/>
        <end position="377"/>
    </location>
</feature>
<dbReference type="CDD" id="cd03250">
    <property type="entry name" value="ABCC_MRP_domain1"/>
    <property type="match status" value="1"/>
</dbReference>
<organism evidence="11 12">
    <name type="scientific">Cotesia glomerata</name>
    <name type="common">Lepidopteran parasitic wasp</name>
    <name type="synonym">Apanteles glomeratus</name>
    <dbReference type="NCBI Taxonomy" id="32391"/>
    <lineage>
        <taxon>Eukaryota</taxon>
        <taxon>Metazoa</taxon>
        <taxon>Ecdysozoa</taxon>
        <taxon>Arthropoda</taxon>
        <taxon>Hexapoda</taxon>
        <taxon>Insecta</taxon>
        <taxon>Pterygota</taxon>
        <taxon>Neoptera</taxon>
        <taxon>Endopterygota</taxon>
        <taxon>Hymenoptera</taxon>
        <taxon>Apocrita</taxon>
        <taxon>Ichneumonoidea</taxon>
        <taxon>Braconidae</taxon>
        <taxon>Microgastrinae</taxon>
        <taxon>Cotesia</taxon>
    </lineage>
</organism>
<evidence type="ECO:0000313" key="12">
    <source>
        <dbReference type="Proteomes" id="UP000826195"/>
    </source>
</evidence>
<dbReference type="GO" id="GO:0016020">
    <property type="term" value="C:membrane"/>
    <property type="evidence" value="ECO:0007669"/>
    <property type="project" value="UniProtKB-SubCell"/>
</dbReference>
<accession>A0AAV7HU21</accession>
<reference evidence="11 12" key="1">
    <citation type="journal article" date="2021" name="J. Hered.">
        <title>A chromosome-level genome assembly of the parasitoid wasp, Cotesia glomerata (Hymenoptera: Braconidae).</title>
        <authorList>
            <person name="Pinto B.J."/>
            <person name="Weis J.J."/>
            <person name="Gamble T."/>
            <person name="Ode P.J."/>
            <person name="Paul R."/>
            <person name="Zaspel J.M."/>
        </authorList>
    </citation>
    <scope>NUCLEOTIDE SEQUENCE [LARGE SCALE GENOMIC DNA]</scope>
    <source>
        <strain evidence="11">CgM1</strain>
    </source>
</reference>
<evidence type="ECO:0000256" key="8">
    <source>
        <dbReference type="SAM" id="Phobius"/>
    </source>
</evidence>
<dbReference type="FunFam" id="1.20.1560.10:FF:000026">
    <property type="entry name" value="Multidrug resistance-associated protein lethal(2)03659"/>
    <property type="match status" value="1"/>
</dbReference>
<evidence type="ECO:0000256" key="3">
    <source>
        <dbReference type="ARBA" id="ARBA00022692"/>
    </source>
</evidence>
<evidence type="ECO:0000256" key="1">
    <source>
        <dbReference type="ARBA" id="ARBA00004141"/>
    </source>
</evidence>
<evidence type="ECO:0000256" key="2">
    <source>
        <dbReference type="ARBA" id="ARBA00022448"/>
    </source>
</evidence>
<evidence type="ECO:0000259" key="10">
    <source>
        <dbReference type="PROSITE" id="PS50929"/>
    </source>
</evidence>
<gene>
    <name evidence="11" type="ORF">KQX54_005983</name>
</gene>
<keyword evidence="12" id="KW-1185">Reference proteome</keyword>
<dbReference type="Pfam" id="PF00664">
    <property type="entry name" value="ABC_membrane"/>
    <property type="match status" value="2"/>
</dbReference>
<dbReference type="InterPro" id="IPR011527">
    <property type="entry name" value="ABC1_TM_dom"/>
</dbReference>
<dbReference type="FunFam" id="3.40.50.300:FF:000997">
    <property type="entry name" value="Multidrug resistance-associated protein 1"/>
    <property type="match status" value="1"/>
</dbReference>
<dbReference type="InterPro" id="IPR017871">
    <property type="entry name" value="ABC_transporter-like_CS"/>
</dbReference>
<feature type="transmembrane region" description="Helical" evidence="8">
    <location>
        <begin position="368"/>
        <end position="390"/>
    </location>
</feature>
<feature type="transmembrane region" description="Helical" evidence="8">
    <location>
        <begin position="1020"/>
        <end position="1043"/>
    </location>
</feature>
<feature type="transmembrane region" description="Helical" evidence="8">
    <location>
        <begin position="833"/>
        <end position="856"/>
    </location>
</feature>
<keyword evidence="2" id="KW-0813">Transport</keyword>
<evidence type="ECO:0000256" key="6">
    <source>
        <dbReference type="ARBA" id="ARBA00022989"/>
    </source>
</evidence>
<dbReference type="Gene3D" id="1.20.1560.10">
    <property type="entry name" value="ABC transporter type 1, transmembrane domain"/>
    <property type="match status" value="2"/>
</dbReference>
<dbReference type="PANTHER" id="PTHR24223">
    <property type="entry name" value="ATP-BINDING CASSETTE SUB-FAMILY C"/>
    <property type="match status" value="1"/>
</dbReference>
<dbReference type="InterPro" id="IPR003593">
    <property type="entry name" value="AAA+_ATPase"/>
</dbReference>
<dbReference type="CDD" id="cd03244">
    <property type="entry name" value="ABCC_MRP_domain2"/>
    <property type="match status" value="1"/>
</dbReference>
<comment type="caution">
    <text evidence="11">The sequence shown here is derived from an EMBL/GenBank/DDBJ whole genome shotgun (WGS) entry which is preliminary data.</text>
</comment>
<dbReference type="FunFam" id="1.20.1560.10:FF:000014">
    <property type="entry name" value="Multidrug resistance-associated protein member 4"/>
    <property type="match status" value="1"/>
</dbReference>
<evidence type="ECO:0000259" key="9">
    <source>
        <dbReference type="PROSITE" id="PS50893"/>
    </source>
</evidence>